<keyword evidence="3" id="KW-0862">Zinc</keyword>
<dbReference type="InterPro" id="IPR043502">
    <property type="entry name" value="DNA/RNA_pol_sf"/>
</dbReference>
<keyword evidence="3" id="KW-0479">Metal-binding</keyword>
<dbReference type="SUPFAM" id="SSF56672">
    <property type="entry name" value="DNA/RNA polymerases"/>
    <property type="match status" value="1"/>
</dbReference>
<organism evidence="7 8">
    <name type="scientific">Ranitomeya imitator</name>
    <name type="common">mimic poison frog</name>
    <dbReference type="NCBI Taxonomy" id="111125"/>
    <lineage>
        <taxon>Eukaryota</taxon>
        <taxon>Metazoa</taxon>
        <taxon>Chordata</taxon>
        <taxon>Craniata</taxon>
        <taxon>Vertebrata</taxon>
        <taxon>Euteleostomi</taxon>
        <taxon>Amphibia</taxon>
        <taxon>Batrachia</taxon>
        <taxon>Anura</taxon>
        <taxon>Neobatrachia</taxon>
        <taxon>Hyloidea</taxon>
        <taxon>Dendrobatidae</taxon>
        <taxon>Dendrobatinae</taxon>
        <taxon>Ranitomeya</taxon>
    </lineage>
</organism>
<dbReference type="InterPro" id="IPR043128">
    <property type="entry name" value="Rev_trsase/Diguanyl_cyclase"/>
</dbReference>
<dbReference type="InterPro" id="IPR036236">
    <property type="entry name" value="Znf_C2H2_sf"/>
</dbReference>
<feature type="domain" description="Reverse transcriptase" evidence="6">
    <location>
        <begin position="197"/>
        <end position="398"/>
    </location>
</feature>
<gene>
    <name evidence="7" type="ORF">RIMI_LOCUS21781416</name>
</gene>
<evidence type="ECO:0000256" key="1">
    <source>
        <dbReference type="ARBA" id="ARBA00010879"/>
    </source>
</evidence>
<keyword evidence="3" id="KW-0863">Zinc-finger</keyword>
<dbReference type="InterPro" id="IPR053134">
    <property type="entry name" value="RNA-dir_DNA_polymerase"/>
</dbReference>
<evidence type="ECO:0000256" key="4">
    <source>
        <dbReference type="SAM" id="MobiDB-lite"/>
    </source>
</evidence>
<name>A0ABN9MKN8_9NEOB</name>
<dbReference type="Gene3D" id="3.30.160.60">
    <property type="entry name" value="Classic Zinc Finger"/>
    <property type="match status" value="2"/>
</dbReference>
<dbReference type="Pfam" id="PF00078">
    <property type="entry name" value="RVT_1"/>
    <property type="match status" value="1"/>
</dbReference>
<proteinExistence type="inferred from homology"/>
<comment type="similarity">
    <text evidence="1">Belongs to the beta type-B retroviral polymerase family. HERV class-II K(HML-2) pol subfamily.</text>
</comment>
<dbReference type="Gene3D" id="3.10.10.10">
    <property type="entry name" value="HIV Type 1 Reverse Transcriptase, subunit A, domain 1"/>
    <property type="match status" value="1"/>
</dbReference>
<dbReference type="PANTHER" id="PTHR24559:SF440">
    <property type="entry name" value="RIBONUCLEASE H"/>
    <property type="match status" value="1"/>
</dbReference>
<sequence>MSAAQSVGAHAHFHPSTNGLSVRNLPERCPSPLYSQDSPEENDSENHQGEDLINIKVEVIDEEEETEFMSEQQHGLRVRNSPERCPSPLYAQDCPESDQGGDLTIIKMEVDEDQMTDDAPCMSDLEGVLPGDDTADKSTKKSKRSFITEDVMQRHSREKPMSLNVHRRRRRRNLSDHSADLSEIVSSTGLNWSKKFQCGECGKRSVILTHRRIHIVEKPYSCSECGKRFTNKSHLASHERGHTGEKPYSCSECGKRFTNKSNLVRHGASWFTKIDLRGAYNLVRIKRGDEWKTAFNTPEGHFEYLVMPFGLANAPSVFQSFMHDIFREYLDKFLIVYLDDILVFSDDWESHVKQVEVDASEIGAGVVLSQRGQVESSDCPGVDTVVDRLQRIWTHVVDNLTLSQEKAQRFANRRRCVGPRLRVGDLV</sequence>
<dbReference type="PROSITE" id="PS50878">
    <property type="entry name" value="RT_POL"/>
    <property type="match status" value="1"/>
</dbReference>
<evidence type="ECO:0000256" key="2">
    <source>
        <dbReference type="ARBA" id="ARBA00012180"/>
    </source>
</evidence>
<dbReference type="EMBL" id="CAUEEQ010077864">
    <property type="protein sequence ID" value="CAJ0966889.1"/>
    <property type="molecule type" value="Genomic_DNA"/>
</dbReference>
<feature type="domain" description="C2H2-type" evidence="5">
    <location>
        <begin position="220"/>
        <end position="247"/>
    </location>
</feature>
<feature type="region of interest" description="Disordered" evidence="4">
    <location>
        <begin position="1"/>
        <end position="52"/>
    </location>
</feature>
<dbReference type="Pfam" id="PF00096">
    <property type="entry name" value="zf-C2H2"/>
    <property type="match status" value="1"/>
</dbReference>
<dbReference type="EC" id="3.1.26.4" evidence="2"/>
<evidence type="ECO:0000313" key="7">
    <source>
        <dbReference type="EMBL" id="CAJ0966889.1"/>
    </source>
</evidence>
<dbReference type="CDD" id="cd01647">
    <property type="entry name" value="RT_LTR"/>
    <property type="match status" value="1"/>
</dbReference>
<keyword evidence="8" id="KW-1185">Reference proteome</keyword>
<dbReference type="InterPro" id="IPR000477">
    <property type="entry name" value="RT_dom"/>
</dbReference>
<evidence type="ECO:0000259" key="6">
    <source>
        <dbReference type="PROSITE" id="PS50878"/>
    </source>
</evidence>
<accession>A0ABN9MKN8</accession>
<dbReference type="Gene3D" id="3.30.70.270">
    <property type="match status" value="1"/>
</dbReference>
<dbReference type="SMART" id="SM00355">
    <property type="entry name" value="ZnF_C2H2"/>
    <property type="match status" value="3"/>
</dbReference>
<dbReference type="PROSITE" id="PS50157">
    <property type="entry name" value="ZINC_FINGER_C2H2_2"/>
    <property type="match status" value="2"/>
</dbReference>
<dbReference type="SUPFAM" id="SSF57667">
    <property type="entry name" value="beta-beta-alpha zinc fingers"/>
    <property type="match status" value="1"/>
</dbReference>
<comment type="caution">
    <text evidence="7">The sequence shown here is derived from an EMBL/GenBank/DDBJ whole genome shotgun (WGS) entry which is preliminary data.</text>
</comment>
<reference evidence="7" key="1">
    <citation type="submission" date="2023-07" db="EMBL/GenBank/DDBJ databases">
        <authorList>
            <person name="Stuckert A."/>
        </authorList>
    </citation>
    <scope>NUCLEOTIDE SEQUENCE</scope>
</reference>
<dbReference type="Proteomes" id="UP001176940">
    <property type="component" value="Unassembled WGS sequence"/>
</dbReference>
<evidence type="ECO:0000256" key="3">
    <source>
        <dbReference type="PROSITE-ProRule" id="PRU00042"/>
    </source>
</evidence>
<protein>
    <recommendedName>
        <fullName evidence="2">ribonuclease H</fullName>
        <ecNumber evidence="2">3.1.26.4</ecNumber>
    </recommendedName>
</protein>
<dbReference type="InterPro" id="IPR013087">
    <property type="entry name" value="Znf_C2H2_type"/>
</dbReference>
<dbReference type="PANTHER" id="PTHR24559">
    <property type="entry name" value="TRANSPOSON TY3-I GAG-POL POLYPROTEIN"/>
    <property type="match status" value="1"/>
</dbReference>
<feature type="domain" description="C2H2-type" evidence="5">
    <location>
        <begin position="248"/>
        <end position="266"/>
    </location>
</feature>
<evidence type="ECO:0000259" key="5">
    <source>
        <dbReference type="PROSITE" id="PS50157"/>
    </source>
</evidence>
<dbReference type="PROSITE" id="PS00028">
    <property type="entry name" value="ZINC_FINGER_C2H2_1"/>
    <property type="match status" value="1"/>
</dbReference>
<evidence type="ECO:0000313" key="8">
    <source>
        <dbReference type="Proteomes" id="UP001176940"/>
    </source>
</evidence>